<organism evidence="2 3">
    <name type="scientific">Mikania micrantha</name>
    <name type="common">bitter vine</name>
    <dbReference type="NCBI Taxonomy" id="192012"/>
    <lineage>
        <taxon>Eukaryota</taxon>
        <taxon>Viridiplantae</taxon>
        <taxon>Streptophyta</taxon>
        <taxon>Embryophyta</taxon>
        <taxon>Tracheophyta</taxon>
        <taxon>Spermatophyta</taxon>
        <taxon>Magnoliopsida</taxon>
        <taxon>eudicotyledons</taxon>
        <taxon>Gunneridae</taxon>
        <taxon>Pentapetalae</taxon>
        <taxon>asterids</taxon>
        <taxon>campanulids</taxon>
        <taxon>Asterales</taxon>
        <taxon>Asteraceae</taxon>
        <taxon>Asteroideae</taxon>
        <taxon>Heliantheae alliance</taxon>
        <taxon>Eupatorieae</taxon>
        <taxon>Mikania</taxon>
    </lineage>
</organism>
<name>A0A5N6MA72_9ASTR</name>
<feature type="region of interest" description="Disordered" evidence="1">
    <location>
        <begin position="1"/>
        <end position="45"/>
    </location>
</feature>
<accession>A0A5N6MA72</accession>
<feature type="compositionally biased region" description="Polar residues" evidence="1">
    <location>
        <begin position="15"/>
        <end position="42"/>
    </location>
</feature>
<comment type="caution">
    <text evidence="2">The sequence shown here is derived from an EMBL/GenBank/DDBJ whole genome shotgun (WGS) entry which is preliminary data.</text>
</comment>
<feature type="compositionally biased region" description="Basic residues" evidence="1">
    <location>
        <begin position="1"/>
        <end position="13"/>
    </location>
</feature>
<dbReference type="OrthoDB" id="1936908at2759"/>
<proteinExistence type="predicted"/>
<evidence type="ECO:0000313" key="2">
    <source>
        <dbReference type="EMBL" id="KAD3337081.1"/>
    </source>
</evidence>
<dbReference type="EMBL" id="SZYD01000016">
    <property type="protein sequence ID" value="KAD3337081.1"/>
    <property type="molecule type" value="Genomic_DNA"/>
</dbReference>
<sequence>MAPKRGRQAKKAAKNITNTEPNQVPSVNVESNPDPQINSETNMIPPENLETNTVPPVNPEVNTVPPAGASGSETNEAMIARIVREQLSACGVLTQHQPHITTGSGGDHDHTEHNATGGNVETHTTTGATTITTVPDPPQQGCTYKYFASCNPPTFTGKEGAAGLLRWIDEMEIKLKISQCLAKHKVSYAACSLKESALT</sequence>
<evidence type="ECO:0008006" key="4">
    <source>
        <dbReference type="Google" id="ProtNLM"/>
    </source>
</evidence>
<dbReference type="AlphaFoldDB" id="A0A5N6MA72"/>
<reference evidence="2 3" key="1">
    <citation type="submission" date="2019-05" db="EMBL/GenBank/DDBJ databases">
        <title>Mikania micrantha, genome provides insights into the molecular mechanism of rapid growth.</title>
        <authorList>
            <person name="Liu B."/>
        </authorList>
    </citation>
    <scope>NUCLEOTIDE SEQUENCE [LARGE SCALE GENOMIC DNA]</scope>
    <source>
        <strain evidence="2">NLD-2019</strain>
        <tissue evidence="2">Leaf</tissue>
    </source>
</reference>
<protein>
    <recommendedName>
        <fullName evidence="4">Reverse transcriptase domain-containing protein</fullName>
    </recommendedName>
</protein>
<dbReference type="Proteomes" id="UP000326396">
    <property type="component" value="Linkage Group LG6"/>
</dbReference>
<gene>
    <name evidence="2" type="ORF">E3N88_32601</name>
</gene>
<keyword evidence="3" id="KW-1185">Reference proteome</keyword>
<evidence type="ECO:0000313" key="3">
    <source>
        <dbReference type="Proteomes" id="UP000326396"/>
    </source>
</evidence>
<evidence type="ECO:0000256" key="1">
    <source>
        <dbReference type="SAM" id="MobiDB-lite"/>
    </source>
</evidence>